<dbReference type="AlphaFoldDB" id="A0A1E8GNK5"/>
<organism evidence="2 3">
    <name type="scientific">Floricoccus tropicus</name>
    <dbReference type="NCBI Taxonomy" id="1859473"/>
    <lineage>
        <taxon>Bacteria</taxon>
        <taxon>Bacillati</taxon>
        <taxon>Bacillota</taxon>
        <taxon>Bacilli</taxon>
        <taxon>Lactobacillales</taxon>
        <taxon>Streptococcaceae</taxon>
        <taxon>Floricoccus</taxon>
    </lineage>
</organism>
<name>A0A1E8GNK5_9LACT</name>
<sequence length="188" mass="21990">MKKDNSETLWIKIMKRFYGIEGPVDEYVEKTINKIGNFCFIFSAIYIIISAPLLLIAWEYLSYDNFPISLMIYLFLYLTIITFYMSYSMNKYKIVGFSDITAEDYDRVMKSERKKLTIATISFTCGIFLMDVLFTAIKLDGTSWSQVFSLKNMISKIICGLLWGLLMYFGRRNKVKKSIRANEAMEED</sequence>
<comment type="caution">
    <text evidence="2">The sequence shown here is derived from an EMBL/GenBank/DDBJ whole genome shotgun (WGS) entry which is preliminary data.</text>
</comment>
<evidence type="ECO:0008006" key="4">
    <source>
        <dbReference type="Google" id="ProtNLM"/>
    </source>
</evidence>
<proteinExistence type="predicted"/>
<evidence type="ECO:0000313" key="2">
    <source>
        <dbReference type="EMBL" id="OFI49586.1"/>
    </source>
</evidence>
<keyword evidence="3" id="KW-1185">Reference proteome</keyword>
<evidence type="ECO:0000256" key="1">
    <source>
        <dbReference type="SAM" id="Phobius"/>
    </source>
</evidence>
<keyword evidence="1" id="KW-0812">Transmembrane</keyword>
<protein>
    <recommendedName>
        <fullName evidence="4">DUF3278 domain-containing protein</fullName>
    </recommendedName>
</protein>
<dbReference type="Proteomes" id="UP000178622">
    <property type="component" value="Unassembled WGS sequence"/>
</dbReference>
<feature type="transmembrane region" description="Helical" evidence="1">
    <location>
        <begin position="153"/>
        <end position="170"/>
    </location>
</feature>
<dbReference type="EMBL" id="MKIR01000012">
    <property type="protein sequence ID" value="OFI49586.1"/>
    <property type="molecule type" value="Genomic_DNA"/>
</dbReference>
<gene>
    <name evidence="2" type="ORF">BG261_03115</name>
</gene>
<reference evidence="3" key="1">
    <citation type="submission" date="2016-09" db="EMBL/GenBank/DDBJ databases">
        <title>Draft genome sequence of a novel species of the family Streptococcaceae isolated from flowers.</title>
        <authorList>
            <person name="Chuah L.-O."/>
            <person name="Yap K.-P."/>
            <person name="Thong K.L."/>
            <person name="Liong M.T."/>
            <person name="Ahmad R."/>
            <person name="Rusul G."/>
        </authorList>
    </citation>
    <scope>NUCLEOTIDE SEQUENCE [LARGE SCALE GENOMIC DNA]</scope>
    <source>
        <strain evidence="3">DF1</strain>
    </source>
</reference>
<accession>A0A1E8GNK5</accession>
<dbReference type="InterPro" id="IPR021697">
    <property type="entry name" value="DUF3278"/>
</dbReference>
<dbReference type="STRING" id="1859473.BG261_03115"/>
<feature type="transmembrane region" description="Helical" evidence="1">
    <location>
        <begin position="70"/>
        <end position="87"/>
    </location>
</feature>
<feature type="transmembrane region" description="Helical" evidence="1">
    <location>
        <begin position="116"/>
        <end position="137"/>
    </location>
</feature>
<dbReference type="RefSeq" id="WP_070792103.1">
    <property type="nucleotide sequence ID" value="NZ_MKIR01000012.1"/>
</dbReference>
<keyword evidence="1" id="KW-1133">Transmembrane helix</keyword>
<dbReference type="Pfam" id="PF11683">
    <property type="entry name" value="DUF3278"/>
    <property type="match status" value="1"/>
</dbReference>
<keyword evidence="1" id="KW-0472">Membrane</keyword>
<dbReference type="OrthoDB" id="2142440at2"/>
<evidence type="ECO:0000313" key="3">
    <source>
        <dbReference type="Proteomes" id="UP000178622"/>
    </source>
</evidence>
<feature type="transmembrane region" description="Helical" evidence="1">
    <location>
        <begin position="38"/>
        <end position="58"/>
    </location>
</feature>